<organism evidence="3 4">
    <name type="scientific">Physocladia obscura</name>
    <dbReference type="NCBI Taxonomy" id="109957"/>
    <lineage>
        <taxon>Eukaryota</taxon>
        <taxon>Fungi</taxon>
        <taxon>Fungi incertae sedis</taxon>
        <taxon>Chytridiomycota</taxon>
        <taxon>Chytridiomycota incertae sedis</taxon>
        <taxon>Chytridiomycetes</taxon>
        <taxon>Chytridiales</taxon>
        <taxon>Chytriomycetaceae</taxon>
        <taxon>Physocladia</taxon>
    </lineage>
</organism>
<dbReference type="SUPFAM" id="SSF56281">
    <property type="entry name" value="Metallo-hydrolase/oxidoreductase"/>
    <property type="match status" value="1"/>
</dbReference>
<dbReference type="InterPro" id="IPR001279">
    <property type="entry name" value="Metallo-B-lactamas"/>
</dbReference>
<dbReference type="AlphaFoldDB" id="A0AAD5XE85"/>
<sequence length="443" mass="47500">MFGFRLPTVFARRSVLGVVSGGSLAVCGPHYVAGGMGGVFSEDGEGDGPVDVNTLKVGGTIQLGGFTVKRMGAAGGEANEGGSPKGEKGAHHRRNAADGTLAGGFVNPWPSARDPVTSFWLMLPKLLAARVFGPKAAAPETSASAPPLRPVDFGRLTRATQTPGAMALTWLGHAAFLLSSAEANVLLDPCLSDRCSPLSFAGPKRVVQPPCSLDELDVDVVVISHNHYDHLDLDVLKKLHAKNNNIVFFVPLGNKSLLTAAGISNIVECDWWDSFSLSKTTVKTGPITITCTPCQHFSSRTAWDRNETLWSSWHLATSSKRFFFGGDTGYRSVFEGETEEGSPTCPAFREVRARFGDTDLSALPIGAYEPRHLFSPIHCNPNDAIDVHLDLGSKKSVAMHWGTFPLGFEGVMEPPIALREAMKKRGLKEDEFLVVDVGETVEA</sequence>
<evidence type="ECO:0000313" key="3">
    <source>
        <dbReference type="EMBL" id="KAJ3124227.1"/>
    </source>
</evidence>
<feature type="region of interest" description="Disordered" evidence="1">
    <location>
        <begin position="74"/>
        <end position="93"/>
    </location>
</feature>
<evidence type="ECO:0000259" key="2">
    <source>
        <dbReference type="Pfam" id="PF12706"/>
    </source>
</evidence>
<dbReference type="PANTHER" id="PTHR15032:SF4">
    <property type="entry name" value="N-ACYL-PHOSPHATIDYLETHANOLAMINE-HYDROLYZING PHOSPHOLIPASE D"/>
    <property type="match status" value="1"/>
</dbReference>
<dbReference type="GO" id="GO:0005737">
    <property type="term" value="C:cytoplasm"/>
    <property type="evidence" value="ECO:0007669"/>
    <property type="project" value="TreeGrafter"/>
</dbReference>
<dbReference type="EMBL" id="JADGJH010000686">
    <property type="protein sequence ID" value="KAJ3124227.1"/>
    <property type="molecule type" value="Genomic_DNA"/>
</dbReference>
<comment type="caution">
    <text evidence="3">The sequence shown here is derived from an EMBL/GenBank/DDBJ whole genome shotgun (WGS) entry which is preliminary data.</text>
</comment>
<evidence type="ECO:0000313" key="4">
    <source>
        <dbReference type="Proteomes" id="UP001211907"/>
    </source>
</evidence>
<keyword evidence="4" id="KW-1185">Reference proteome</keyword>
<gene>
    <name evidence="3" type="ORF">HK100_011310</name>
</gene>
<reference evidence="3" key="1">
    <citation type="submission" date="2020-05" db="EMBL/GenBank/DDBJ databases">
        <title>Phylogenomic resolution of chytrid fungi.</title>
        <authorList>
            <person name="Stajich J.E."/>
            <person name="Amses K."/>
            <person name="Simmons R."/>
            <person name="Seto K."/>
            <person name="Myers J."/>
            <person name="Bonds A."/>
            <person name="Quandt C.A."/>
            <person name="Barry K."/>
            <person name="Liu P."/>
            <person name="Grigoriev I."/>
            <person name="Longcore J.E."/>
            <person name="James T.Y."/>
        </authorList>
    </citation>
    <scope>NUCLEOTIDE SEQUENCE</scope>
    <source>
        <strain evidence="3">JEL0513</strain>
    </source>
</reference>
<dbReference type="Proteomes" id="UP001211907">
    <property type="component" value="Unassembled WGS sequence"/>
</dbReference>
<name>A0AAD5XE85_9FUNG</name>
<evidence type="ECO:0000256" key="1">
    <source>
        <dbReference type="SAM" id="MobiDB-lite"/>
    </source>
</evidence>
<dbReference type="PANTHER" id="PTHR15032">
    <property type="entry name" value="N-ACYL-PHOSPHATIDYLETHANOLAMINE-HYDROLYZING PHOSPHOLIPASE D"/>
    <property type="match status" value="1"/>
</dbReference>
<accession>A0AAD5XE85</accession>
<dbReference type="InterPro" id="IPR036866">
    <property type="entry name" value="RibonucZ/Hydroxyglut_hydro"/>
</dbReference>
<protein>
    <recommendedName>
        <fullName evidence="2">Metallo-beta-lactamase domain-containing protein</fullName>
    </recommendedName>
</protein>
<dbReference type="Pfam" id="PF12706">
    <property type="entry name" value="Lactamase_B_2"/>
    <property type="match status" value="1"/>
</dbReference>
<proteinExistence type="predicted"/>
<dbReference type="Gene3D" id="3.60.15.10">
    <property type="entry name" value="Ribonuclease Z/Hydroxyacylglutathione hydrolase-like"/>
    <property type="match status" value="1"/>
</dbReference>
<feature type="domain" description="Metallo-beta-lactamase" evidence="2">
    <location>
        <begin position="184"/>
        <end position="401"/>
    </location>
</feature>